<gene>
    <name evidence="1" type="ORF">MSG28_014867</name>
</gene>
<protein>
    <submittedName>
        <fullName evidence="1">Uncharacterized protein</fullName>
    </submittedName>
</protein>
<comment type="caution">
    <text evidence="1">The sequence shown here is derived from an EMBL/GenBank/DDBJ whole genome shotgun (WGS) entry which is preliminary data.</text>
</comment>
<accession>A0ACC0JT57</accession>
<name>A0ACC0JT57_CHOFU</name>
<dbReference type="Proteomes" id="UP001064048">
    <property type="component" value="Chromosome 26"/>
</dbReference>
<organism evidence="1 2">
    <name type="scientific">Choristoneura fumiferana</name>
    <name type="common">Spruce budworm moth</name>
    <name type="synonym">Archips fumiferana</name>
    <dbReference type="NCBI Taxonomy" id="7141"/>
    <lineage>
        <taxon>Eukaryota</taxon>
        <taxon>Metazoa</taxon>
        <taxon>Ecdysozoa</taxon>
        <taxon>Arthropoda</taxon>
        <taxon>Hexapoda</taxon>
        <taxon>Insecta</taxon>
        <taxon>Pterygota</taxon>
        <taxon>Neoptera</taxon>
        <taxon>Endopterygota</taxon>
        <taxon>Lepidoptera</taxon>
        <taxon>Glossata</taxon>
        <taxon>Ditrysia</taxon>
        <taxon>Tortricoidea</taxon>
        <taxon>Tortricidae</taxon>
        <taxon>Tortricinae</taxon>
        <taxon>Choristoneura</taxon>
    </lineage>
</organism>
<dbReference type="EMBL" id="CM046126">
    <property type="protein sequence ID" value="KAI8427274.1"/>
    <property type="molecule type" value="Genomic_DNA"/>
</dbReference>
<reference evidence="1 2" key="1">
    <citation type="journal article" date="2022" name="Genome Biol. Evol.">
        <title>The Spruce Budworm Genome: Reconstructing the Evolutionary History of Antifreeze Proteins.</title>
        <authorList>
            <person name="Beliveau C."/>
            <person name="Gagne P."/>
            <person name="Picq S."/>
            <person name="Vernygora O."/>
            <person name="Keeling C.I."/>
            <person name="Pinkney K."/>
            <person name="Doucet D."/>
            <person name="Wen F."/>
            <person name="Johnston J.S."/>
            <person name="Maaroufi H."/>
            <person name="Boyle B."/>
            <person name="Laroche J."/>
            <person name="Dewar K."/>
            <person name="Juretic N."/>
            <person name="Blackburn G."/>
            <person name="Nisole A."/>
            <person name="Brunet B."/>
            <person name="Brandao M."/>
            <person name="Lumley L."/>
            <person name="Duan J."/>
            <person name="Quan G."/>
            <person name="Lucarotti C.J."/>
            <person name="Roe A.D."/>
            <person name="Sperling F.A.H."/>
            <person name="Levesque R.C."/>
            <person name="Cusson M."/>
        </authorList>
    </citation>
    <scope>NUCLEOTIDE SEQUENCE [LARGE SCALE GENOMIC DNA]</scope>
    <source>
        <strain evidence="1">Glfc:IPQL:Cfum</strain>
    </source>
</reference>
<keyword evidence="2" id="KW-1185">Reference proteome</keyword>
<evidence type="ECO:0000313" key="1">
    <source>
        <dbReference type="EMBL" id="KAI8427274.1"/>
    </source>
</evidence>
<evidence type="ECO:0000313" key="2">
    <source>
        <dbReference type="Proteomes" id="UP001064048"/>
    </source>
</evidence>
<proteinExistence type="predicted"/>
<sequence>MPGCALRYCRNSSKNTAKSSGVTFHRFPRDPNVHREAWTSFVRTDRSEPNWCPTEHTYLCSAHFRENDFIYTLTGRKFTKLSAVPSIPSEFCQNIPTSVPSGAVNMETDGDEGTVDNEKWDGKNVAMEENVELAIADPSGVGLILRAATVPRVQCTECAVFGCRNNLTAKSGHRVCSDHFDVYDCSSSSSSSTNTLRDAAVPRRNLPLRRVSFTYDKAKDAGWQNRQITTEVINTMEVEIQLDPKEPINSTLIKQEPCSPNIAEVPCLVVSDPFTLTTEPQRTPSRKEIFLQRATISPQEHIYLPGLPADCLMYLNTKTLHVQTTKALLYNLIAPLRKQQEAELREVKRNIKAWETKMQHYVRSPTGRKEFQENCDLYLDGNFSGLVKFHVTVNGKASGKRYSTDFKLLALNLYFSSPRSYKFVAKLFNLPSRTTTARSQIPIRTGINASYIEYFKAKVDQMSAEEKVCAVCFDHMQLSKNLRYDVNNDFLYGLHDIDQAVGTEPAGYATLIMVKGLYSEWQQPISFAYLAEKKFYAEVKQWLYKIIALLFDIGLNVKALIMSLDTEFLEFPEVSIAEPYFEVFGSKVYQIFDVPALYKSARDALIKYDFHIGSKCVKWTHITKVYNYDKKQKLRLVPKLTDAHMSPEEKDYDAELAIQVFSRTMAAAMNYHVIGKLISASASDTVEFIHTMNNLFDILHSQKITHDNEFKRAYTNTEQQKKFLTNTFEYLKKLELKDKKRNTVDDTASFITGLLITIKSVVSLYEDLQKENFNFLLTKHLSLECIKTYFKKVRDLGGNCCTKPTPVMFARSFRRLFLVALVRNTKGESEMDLKTTLTKISEYVKINEDIKEETEAPHNRFFKKVGGNFLRIWPKPDPIFTGGFLLSKCLDKHRCQKLLESLCNQYNFDISDAESLINKFKEYKPKNFFDKTDLLVPPEFIVDAAKRMDKIFEDYIQRDDMEVYSFGWNIYLRMESEVFEMPCDCFPLMYLKQVCIRTKVFHLTRHYNSFNIKRPKKFRMVLKNRKGK</sequence>